<name>K8EA61_9CHLO</name>
<keyword evidence="3" id="KW-0805">Transcription regulation</keyword>
<dbReference type="AlphaFoldDB" id="K8EA61"/>
<evidence type="ECO:0000256" key="4">
    <source>
        <dbReference type="ARBA" id="ARBA00023163"/>
    </source>
</evidence>
<evidence type="ECO:0000256" key="3">
    <source>
        <dbReference type="ARBA" id="ARBA00023015"/>
    </source>
</evidence>
<evidence type="ECO:0000313" key="7">
    <source>
        <dbReference type="EMBL" id="CCO14564.1"/>
    </source>
</evidence>
<keyword evidence="4" id="KW-0804">Transcription</keyword>
<proteinExistence type="inferred from homology"/>
<keyword evidence="5" id="KW-0539">Nucleus</keyword>
<comment type="similarity">
    <text evidence="2">Belongs to the Mediator complex subunit 4 family.</text>
</comment>
<evidence type="ECO:0000256" key="5">
    <source>
        <dbReference type="ARBA" id="ARBA00023242"/>
    </source>
</evidence>
<reference evidence="7 8" key="1">
    <citation type="submission" date="2011-10" db="EMBL/GenBank/DDBJ databases">
        <authorList>
            <person name="Genoscope - CEA"/>
        </authorList>
    </citation>
    <scope>NUCLEOTIDE SEQUENCE [LARGE SCALE GENOMIC DNA]</scope>
    <source>
        <strain evidence="7 8">RCC 1105</strain>
    </source>
</reference>
<dbReference type="STRING" id="41875.K8EA61"/>
<feature type="region of interest" description="Disordered" evidence="6">
    <location>
        <begin position="1"/>
        <end position="33"/>
    </location>
</feature>
<protein>
    <recommendedName>
        <fullName evidence="9">Mediator complex subunit 4</fullName>
    </recommendedName>
</protein>
<dbReference type="PANTHER" id="PTHR13208:SF2">
    <property type="entry name" value="MEDIATOR OF RNA POLYMERASE II TRANSCRIPTION SUBUNIT 4"/>
    <property type="match status" value="1"/>
</dbReference>
<accession>K8EA61</accession>
<evidence type="ECO:0000313" key="8">
    <source>
        <dbReference type="Proteomes" id="UP000198341"/>
    </source>
</evidence>
<evidence type="ECO:0000256" key="6">
    <source>
        <dbReference type="SAM" id="MobiDB-lite"/>
    </source>
</evidence>
<gene>
    <name evidence="7" type="ORF">Bathy01g00960</name>
</gene>
<organism evidence="7 8">
    <name type="scientific">Bathycoccus prasinos</name>
    <dbReference type="NCBI Taxonomy" id="41875"/>
    <lineage>
        <taxon>Eukaryota</taxon>
        <taxon>Viridiplantae</taxon>
        <taxon>Chlorophyta</taxon>
        <taxon>Mamiellophyceae</taxon>
        <taxon>Mamiellales</taxon>
        <taxon>Bathycoccaceae</taxon>
        <taxon>Bathycoccus</taxon>
    </lineage>
</organism>
<feature type="region of interest" description="Disordered" evidence="6">
    <location>
        <begin position="128"/>
        <end position="152"/>
    </location>
</feature>
<dbReference type="KEGG" id="bpg:Bathy01g00960"/>
<dbReference type="InterPro" id="IPR019258">
    <property type="entry name" value="Mediator_Med4"/>
</dbReference>
<feature type="region of interest" description="Disordered" evidence="6">
    <location>
        <begin position="174"/>
        <end position="264"/>
    </location>
</feature>
<dbReference type="GO" id="GO:0016592">
    <property type="term" value="C:mediator complex"/>
    <property type="evidence" value="ECO:0007669"/>
    <property type="project" value="InterPro"/>
</dbReference>
<dbReference type="GO" id="GO:0070847">
    <property type="term" value="C:core mediator complex"/>
    <property type="evidence" value="ECO:0007669"/>
    <property type="project" value="TreeGrafter"/>
</dbReference>
<dbReference type="eggNOG" id="ENOG502QQ6I">
    <property type="taxonomic scope" value="Eukaryota"/>
</dbReference>
<dbReference type="GO" id="GO:0006357">
    <property type="term" value="P:regulation of transcription by RNA polymerase II"/>
    <property type="evidence" value="ECO:0007669"/>
    <property type="project" value="InterPro"/>
</dbReference>
<comment type="subcellular location">
    <subcellularLocation>
        <location evidence="1">Nucleus</location>
    </subcellularLocation>
</comment>
<dbReference type="PANTHER" id="PTHR13208">
    <property type="entry name" value="MEDIATOR OF RNA POLYMERASE II TRANSCRIPTION SUBUNIT 4"/>
    <property type="match status" value="1"/>
</dbReference>
<keyword evidence="8" id="KW-1185">Reference proteome</keyword>
<dbReference type="GO" id="GO:0003712">
    <property type="term" value="F:transcription coregulator activity"/>
    <property type="evidence" value="ECO:0007669"/>
    <property type="project" value="InterPro"/>
</dbReference>
<dbReference type="OrthoDB" id="515880at2759"/>
<feature type="compositionally biased region" description="Basic and acidic residues" evidence="6">
    <location>
        <begin position="213"/>
        <end position="226"/>
    </location>
</feature>
<dbReference type="RefSeq" id="XP_007515685.1">
    <property type="nucleotide sequence ID" value="XM_007515623.1"/>
</dbReference>
<evidence type="ECO:0008006" key="9">
    <source>
        <dbReference type="Google" id="ProtNLM"/>
    </source>
</evidence>
<dbReference type="EMBL" id="FO082278">
    <property type="protein sequence ID" value="CCO14564.1"/>
    <property type="molecule type" value="Genomic_DNA"/>
</dbReference>
<evidence type="ECO:0000256" key="1">
    <source>
        <dbReference type="ARBA" id="ARBA00004123"/>
    </source>
</evidence>
<sequence>MAATTTKARKRSRSKSTEPPPPLPPKSDENDVNNAKALLKLRQTAGKIQTAIDFCHHRILKSHIEFPNKDTGVNVETLLEYARRVAYTTSAPLNYQPGVSQLCGQLPPAPQEEHFLVSQMKKRHEEKLVHEQALQRKRQREEETTKRQKEIEEMAKLPKEELIRRLVQWKPGAAWPAGVPKPPVGWKPGDPLAFLTAKAAPNAPGEASPSKRAAAEKQPDKQEEKQQQLSLDFEEDEGEDDFDDDDAFDFDVVSASDGGDDDSD</sequence>
<feature type="compositionally biased region" description="Acidic residues" evidence="6">
    <location>
        <begin position="232"/>
        <end position="249"/>
    </location>
</feature>
<dbReference type="Proteomes" id="UP000198341">
    <property type="component" value="Chromosome 1"/>
</dbReference>
<dbReference type="GeneID" id="19017832"/>
<evidence type="ECO:0000256" key="2">
    <source>
        <dbReference type="ARBA" id="ARBA00009626"/>
    </source>
</evidence>